<evidence type="ECO:0000256" key="1">
    <source>
        <dbReference type="SAM" id="MobiDB-lite"/>
    </source>
</evidence>
<evidence type="ECO:0000313" key="2">
    <source>
        <dbReference type="EMBL" id="RMX37886.1"/>
    </source>
</evidence>
<sequence>TDQNIADVHASFGNQICRETEISLWDAGDENHPLPSQGTPEYALTVTRHEKICCSAICLRRQQLRFGIDHNRADAHASYGNHICGKKRQVRASNQNDDTYDLQVTAEATRRPSGSSGIVGKRKQTTPRCVVSRTCASQVSAKAPAANNQSQGIEEPRQEEPSSPQERVLPLPGIVTTGIPNTESLNRLQKSLQENQPYDLQQGN</sequence>
<evidence type="ECO:0000313" key="3">
    <source>
        <dbReference type="Proteomes" id="UP000275408"/>
    </source>
</evidence>
<feature type="compositionally biased region" description="Polar residues" evidence="1">
    <location>
        <begin position="140"/>
        <end position="152"/>
    </location>
</feature>
<reference evidence="2 3" key="1">
    <citation type="journal article" date="2018" name="Sci. Rep.">
        <title>Comparative analysis of the Pocillopora damicornis genome highlights role of immune system in coral evolution.</title>
        <authorList>
            <person name="Cunning R."/>
            <person name="Bay R.A."/>
            <person name="Gillette P."/>
            <person name="Baker A.C."/>
            <person name="Traylor-Knowles N."/>
        </authorList>
    </citation>
    <scope>NUCLEOTIDE SEQUENCE [LARGE SCALE GENOMIC DNA]</scope>
    <source>
        <strain evidence="2">RSMAS</strain>
        <tissue evidence="2">Whole animal</tissue>
    </source>
</reference>
<protein>
    <submittedName>
        <fullName evidence="2">Uncharacterized protein</fullName>
    </submittedName>
</protein>
<feature type="region of interest" description="Disordered" evidence="1">
    <location>
        <begin position="140"/>
        <end position="184"/>
    </location>
</feature>
<dbReference type="OrthoDB" id="5973362at2759"/>
<gene>
    <name evidence="2" type="ORF">pdam_00007100</name>
</gene>
<dbReference type="Proteomes" id="UP000275408">
    <property type="component" value="Unassembled WGS sequence"/>
</dbReference>
<proteinExistence type="predicted"/>
<name>A0A3M6T903_POCDA</name>
<accession>A0A3M6T903</accession>
<dbReference type="AlphaFoldDB" id="A0A3M6T903"/>
<feature type="non-terminal residue" evidence="2">
    <location>
        <position position="1"/>
    </location>
</feature>
<organism evidence="2 3">
    <name type="scientific">Pocillopora damicornis</name>
    <name type="common">Cauliflower coral</name>
    <name type="synonym">Millepora damicornis</name>
    <dbReference type="NCBI Taxonomy" id="46731"/>
    <lineage>
        <taxon>Eukaryota</taxon>
        <taxon>Metazoa</taxon>
        <taxon>Cnidaria</taxon>
        <taxon>Anthozoa</taxon>
        <taxon>Hexacorallia</taxon>
        <taxon>Scleractinia</taxon>
        <taxon>Astrocoeniina</taxon>
        <taxon>Pocilloporidae</taxon>
        <taxon>Pocillopora</taxon>
    </lineage>
</organism>
<dbReference type="EMBL" id="RCHS01004067">
    <property type="protein sequence ID" value="RMX37886.1"/>
    <property type="molecule type" value="Genomic_DNA"/>
</dbReference>
<comment type="caution">
    <text evidence="2">The sequence shown here is derived from an EMBL/GenBank/DDBJ whole genome shotgun (WGS) entry which is preliminary data.</text>
</comment>
<keyword evidence="3" id="KW-1185">Reference proteome</keyword>